<dbReference type="GO" id="GO:0004768">
    <property type="term" value="F:stearoyl-CoA 9-desaturase activity"/>
    <property type="evidence" value="ECO:0007669"/>
    <property type="project" value="TreeGrafter"/>
</dbReference>
<evidence type="ECO:0008006" key="14">
    <source>
        <dbReference type="Google" id="ProtNLM"/>
    </source>
</evidence>
<dbReference type="AlphaFoldDB" id="A0A7J6NIJ0"/>
<dbReference type="PANTHER" id="PTHR11351:SF31">
    <property type="entry name" value="DESATURASE 1, ISOFORM A-RELATED"/>
    <property type="match status" value="1"/>
</dbReference>
<keyword evidence="7 11" id="KW-0560">Oxidoreductase</keyword>
<dbReference type="CDD" id="cd03505">
    <property type="entry name" value="Delta9-FADS-like"/>
    <property type="match status" value="1"/>
</dbReference>
<keyword evidence="5" id="KW-0276">Fatty acid metabolism</keyword>
<dbReference type="OrthoDB" id="1533126at2759"/>
<evidence type="ECO:0000256" key="2">
    <source>
        <dbReference type="ARBA" id="ARBA00009295"/>
    </source>
</evidence>
<organism evidence="12 13">
    <name type="scientific">Perkinsus olseni</name>
    <name type="common">Perkinsus atlanticus</name>
    <dbReference type="NCBI Taxonomy" id="32597"/>
    <lineage>
        <taxon>Eukaryota</taxon>
        <taxon>Sar</taxon>
        <taxon>Alveolata</taxon>
        <taxon>Perkinsozoa</taxon>
        <taxon>Perkinsea</taxon>
        <taxon>Perkinsida</taxon>
        <taxon>Perkinsidae</taxon>
        <taxon>Perkinsus</taxon>
    </lineage>
</organism>
<evidence type="ECO:0000313" key="13">
    <source>
        <dbReference type="Proteomes" id="UP000541610"/>
    </source>
</evidence>
<sequence>MICNSFANQGSIIHWVSNHRAHHLHADTDRDPHDSQRGFFYAHIGWLLIHKPKLVADACDKISVKDLYSDSVLLLQHYLYPWWDITWCFIVPALVGNYFWGESINNGILLPGVLRYCFGLHVTWSINSVLHRWGPTPYDTDAVSAECGIVAFLALGDGWHNWHHTFQWDYAGAELSALKQFNPTKTFIDIMHYLGLAYNLRRANPRAWESLETRKLRELGPGYRVAEGIRGIPPFCYRNTSYVREDNYC</sequence>
<evidence type="ECO:0000256" key="11">
    <source>
        <dbReference type="RuleBase" id="RU000581"/>
    </source>
</evidence>
<dbReference type="PRINTS" id="PR00075">
    <property type="entry name" value="FACDDSATRASE"/>
</dbReference>
<evidence type="ECO:0000256" key="3">
    <source>
        <dbReference type="ARBA" id="ARBA00022516"/>
    </source>
</evidence>
<evidence type="ECO:0000256" key="6">
    <source>
        <dbReference type="ARBA" id="ARBA00022989"/>
    </source>
</evidence>
<comment type="caution">
    <text evidence="12">The sequence shown here is derived from an EMBL/GenBank/DDBJ whole genome shotgun (WGS) entry which is preliminary data.</text>
</comment>
<keyword evidence="8" id="KW-0443">Lipid metabolism</keyword>
<dbReference type="PANTHER" id="PTHR11351">
    <property type="entry name" value="ACYL-COA DESATURASE"/>
    <property type="match status" value="1"/>
</dbReference>
<gene>
    <name evidence="12" type="ORF">FOZ60_009392</name>
</gene>
<evidence type="ECO:0000256" key="4">
    <source>
        <dbReference type="ARBA" id="ARBA00022692"/>
    </source>
</evidence>
<protein>
    <recommendedName>
        <fullName evidence="14">Fatty acid desaturase domain-containing protein</fullName>
    </recommendedName>
</protein>
<dbReference type="Proteomes" id="UP000541610">
    <property type="component" value="Unassembled WGS sequence"/>
</dbReference>
<evidence type="ECO:0000256" key="1">
    <source>
        <dbReference type="ARBA" id="ARBA00004141"/>
    </source>
</evidence>
<dbReference type="EMBL" id="JABANP010000378">
    <property type="protein sequence ID" value="KAF4683270.1"/>
    <property type="molecule type" value="Genomic_DNA"/>
</dbReference>
<keyword evidence="4 11" id="KW-0812">Transmembrane</keyword>
<dbReference type="GO" id="GO:0005506">
    <property type="term" value="F:iron ion binding"/>
    <property type="evidence" value="ECO:0007669"/>
    <property type="project" value="TreeGrafter"/>
</dbReference>
<keyword evidence="6" id="KW-1133">Transmembrane helix</keyword>
<proteinExistence type="inferred from homology"/>
<name>A0A7J6NIJ0_PEROL</name>
<evidence type="ECO:0000256" key="8">
    <source>
        <dbReference type="ARBA" id="ARBA00023098"/>
    </source>
</evidence>
<keyword evidence="10 11" id="KW-0275">Fatty acid biosynthesis</keyword>
<dbReference type="GO" id="GO:0006636">
    <property type="term" value="P:unsaturated fatty acid biosynthetic process"/>
    <property type="evidence" value="ECO:0007669"/>
    <property type="project" value="TreeGrafter"/>
</dbReference>
<evidence type="ECO:0000256" key="5">
    <source>
        <dbReference type="ARBA" id="ARBA00022832"/>
    </source>
</evidence>
<evidence type="ECO:0000256" key="9">
    <source>
        <dbReference type="ARBA" id="ARBA00023136"/>
    </source>
</evidence>
<evidence type="ECO:0000256" key="10">
    <source>
        <dbReference type="ARBA" id="ARBA00023160"/>
    </source>
</evidence>
<dbReference type="InterPro" id="IPR015876">
    <property type="entry name" value="Acyl-CoA_DS"/>
</dbReference>
<comment type="similarity">
    <text evidence="2 11">Belongs to the fatty acid desaturase type 1 family.</text>
</comment>
<comment type="subcellular location">
    <subcellularLocation>
        <location evidence="1">Membrane</location>
        <topology evidence="1">Multi-pass membrane protein</topology>
    </subcellularLocation>
</comment>
<comment type="cofactor">
    <cofactor evidence="11">
        <name>Fe(2+)</name>
        <dbReference type="ChEBI" id="CHEBI:29033"/>
    </cofactor>
</comment>
<keyword evidence="9" id="KW-0472">Membrane</keyword>
<comment type="domain">
    <text evidence="11">The histidine box domains are involved in binding the catalytic metal ions.</text>
</comment>
<keyword evidence="3 11" id="KW-0444">Lipid biosynthesis</keyword>
<accession>A0A7J6NIJ0</accession>
<reference evidence="12 13" key="1">
    <citation type="submission" date="2020-04" db="EMBL/GenBank/DDBJ databases">
        <title>Perkinsus olseni comparative genomics.</title>
        <authorList>
            <person name="Bogema D.R."/>
        </authorList>
    </citation>
    <scope>NUCLEOTIDE SEQUENCE [LARGE SCALE GENOMIC DNA]</scope>
    <source>
        <strain evidence="12">00978-12</strain>
    </source>
</reference>
<evidence type="ECO:0000256" key="7">
    <source>
        <dbReference type="ARBA" id="ARBA00023002"/>
    </source>
</evidence>
<evidence type="ECO:0000313" key="12">
    <source>
        <dbReference type="EMBL" id="KAF4683270.1"/>
    </source>
</evidence>
<dbReference type="GO" id="GO:0005789">
    <property type="term" value="C:endoplasmic reticulum membrane"/>
    <property type="evidence" value="ECO:0007669"/>
    <property type="project" value="TreeGrafter"/>
</dbReference>